<evidence type="ECO:0000313" key="3">
    <source>
        <dbReference type="Proteomes" id="UP000184295"/>
    </source>
</evidence>
<proteinExistence type="predicted"/>
<dbReference type="AlphaFoldDB" id="A0A1M4W4Q3"/>
<dbReference type="InterPro" id="IPR013078">
    <property type="entry name" value="His_Pase_superF_clade-1"/>
</dbReference>
<sequence length="199" mass="21534">MNSNLRLVLMRHGESQSGTNRTVGGHRGCRGLTPKGVLQVQRSTHELIHAKVAVDQVFCSSLRRSRQSAYIAAEALGVPVASPSCLLCELHPGSIDAVRFSDLGRPLARYVDDQGIGSGGESPREFRERILALLGLLTKDYRGLSLLLVTHFGVIDAFVRLFGLALNLPGATNDVIWIEEGRSIIVEGNPSDGFSTLVM</sequence>
<dbReference type="GO" id="GO:0016791">
    <property type="term" value="F:phosphatase activity"/>
    <property type="evidence" value="ECO:0007669"/>
    <property type="project" value="TreeGrafter"/>
</dbReference>
<dbReference type="CDD" id="cd07067">
    <property type="entry name" value="HP_PGM_like"/>
    <property type="match status" value="1"/>
</dbReference>
<dbReference type="PANTHER" id="PTHR48100:SF1">
    <property type="entry name" value="HISTIDINE PHOSPHATASE FAMILY PROTEIN-RELATED"/>
    <property type="match status" value="1"/>
</dbReference>
<feature type="binding site" evidence="1">
    <location>
        <position position="64"/>
    </location>
    <ligand>
        <name>substrate</name>
    </ligand>
</feature>
<accession>A0A1M4W4Q3</accession>
<dbReference type="SMART" id="SM00855">
    <property type="entry name" value="PGAM"/>
    <property type="match status" value="1"/>
</dbReference>
<dbReference type="SUPFAM" id="SSF53254">
    <property type="entry name" value="Phosphoglycerate mutase-like"/>
    <property type="match status" value="1"/>
</dbReference>
<reference evidence="3" key="1">
    <citation type="submission" date="2016-11" db="EMBL/GenBank/DDBJ databases">
        <authorList>
            <person name="Varghese N."/>
            <person name="Submissions S."/>
        </authorList>
    </citation>
    <scope>NUCLEOTIDE SEQUENCE [LARGE SCALE GENOMIC DNA]</scope>
    <source>
        <strain evidence="3">DSM 19514</strain>
    </source>
</reference>
<dbReference type="EMBL" id="FQUL01000022">
    <property type="protein sequence ID" value="SHE76177.1"/>
    <property type="molecule type" value="Genomic_DNA"/>
</dbReference>
<dbReference type="STRING" id="1121881.SAMN02745225_01539"/>
<name>A0A1M4W4Q3_9ACTN</name>
<protein>
    <submittedName>
        <fullName evidence="2">Probable phosphoglycerate mutase</fullName>
    </submittedName>
</protein>
<keyword evidence="3" id="KW-1185">Reference proteome</keyword>
<dbReference type="InterPro" id="IPR029033">
    <property type="entry name" value="His_PPase_superfam"/>
</dbReference>
<dbReference type="Pfam" id="PF00300">
    <property type="entry name" value="His_Phos_1"/>
    <property type="match status" value="1"/>
</dbReference>
<dbReference type="RefSeq" id="WP_072790896.1">
    <property type="nucleotide sequence ID" value="NZ_FQUL01000022.1"/>
</dbReference>
<dbReference type="GO" id="GO:0005737">
    <property type="term" value="C:cytoplasm"/>
    <property type="evidence" value="ECO:0007669"/>
    <property type="project" value="TreeGrafter"/>
</dbReference>
<organism evidence="2 3">
    <name type="scientific">Ferrithrix thermotolerans DSM 19514</name>
    <dbReference type="NCBI Taxonomy" id="1121881"/>
    <lineage>
        <taxon>Bacteria</taxon>
        <taxon>Bacillati</taxon>
        <taxon>Actinomycetota</taxon>
        <taxon>Acidimicrobiia</taxon>
        <taxon>Acidimicrobiales</taxon>
        <taxon>Acidimicrobiaceae</taxon>
        <taxon>Ferrithrix</taxon>
    </lineage>
</organism>
<dbReference type="Proteomes" id="UP000184295">
    <property type="component" value="Unassembled WGS sequence"/>
</dbReference>
<dbReference type="Gene3D" id="3.40.50.1240">
    <property type="entry name" value="Phosphoglycerate mutase-like"/>
    <property type="match status" value="1"/>
</dbReference>
<dbReference type="PANTHER" id="PTHR48100">
    <property type="entry name" value="BROAD-SPECIFICITY PHOSPHATASE YOR283W-RELATED"/>
    <property type="match status" value="1"/>
</dbReference>
<gene>
    <name evidence="2" type="ORF">SAMN02745225_01539</name>
</gene>
<evidence type="ECO:0000256" key="1">
    <source>
        <dbReference type="PIRSR" id="PIRSR613078-2"/>
    </source>
</evidence>
<evidence type="ECO:0000313" key="2">
    <source>
        <dbReference type="EMBL" id="SHE76177.1"/>
    </source>
</evidence>
<dbReference type="InterPro" id="IPR050275">
    <property type="entry name" value="PGM_Phosphatase"/>
</dbReference>
<dbReference type="OrthoDB" id="3628970at2"/>